<comment type="caution">
    <text evidence="1">The sequence shown here is derived from an EMBL/GenBank/DDBJ whole genome shotgun (WGS) entry which is preliminary data.</text>
</comment>
<dbReference type="InterPro" id="IPR023198">
    <property type="entry name" value="PGP-like_dom2"/>
</dbReference>
<dbReference type="InterPro" id="IPR050155">
    <property type="entry name" value="HAD-like_hydrolase_sf"/>
</dbReference>
<dbReference type="Proteomes" id="UP000824242">
    <property type="component" value="Unassembled WGS sequence"/>
</dbReference>
<dbReference type="EMBL" id="DVGZ01000013">
    <property type="protein sequence ID" value="HIR46241.1"/>
    <property type="molecule type" value="Genomic_DNA"/>
</dbReference>
<dbReference type="PANTHER" id="PTHR43434:SF20">
    <property type="entry name" value="5'-NUCLEOTIDASE"/>
    <property type="match status" value="1"/>
</dbReference>
<dbReference type="PANTHER" id="PTHR43434">
    <property type="entry name" value="PHOSPHOGLYCOLATE PHOSPHATASE"/>
    <property type="match status" value="1"/>
</dbReference>
<evidence type="ECO:0000313" key="1">
    <source>
        <dbReference type="EMBL" id="HIR46241.1"/>
    </source>
</evidence>
<dbReference type="InterPro" id="IPR036412">
    <property type="entry name" value="HAD-like_sf"/>
</dbReference>
<dbReference type="AlphaFoldDB" id="A0A9D1AKN9"/>
<sequence>MSLFYDTVLWDLDGTVFESGEGILQTARETMAHFGWPEPEPEQLRRFVGPPSHESYERIVGMPREMAQRAGHWHRARYLEGNWRMSRFFPGIPELLRDLRREGAKLAVASTKPRPAMEAMMDAFSLWEAFDFFACANPDGTGGEKPALIRRSLDALGEHDKSRAVMIGDTRYDAAGARDAGVPFIGVLYGYGTREDMEEQGARVFAADAGDLRRLLIG</sequence>
<reference evidence="1" key="2">
    <citation type="journal article" date="2021" name="PeerJ">
        <title>Extensive microbial diversity within the chicken gut microbiome revealed by metagenomics and culture.</title>
        <authorList>
            <person name="Gilroy R."/>
            <person name="Ravi A."/>
            <person name="Getino M."/>
            <person name="Pursley I."/>
            <person name="Horton D.L."/>
            <person name="Alikhan N.F."/>
            <person name="Baker D."/>
            <person name="Gharbi K."/>
            <person name="Hall N."/>
            <person name="Watson M."/>
            <person name="Adriaenssens E.M."/>
            <person name="Foster-Nyarko E."/>
            <person name="Jarju S."/>
            <person name="Secka A."/>
            <person name="Antonio M."/>
            <person name="Oren A."/>
            <person name="Chaudhuri R.R."/>
            <person name="La Ragione R."/>
            <person name="Hildebrand F."/>
            <person name="Pallen M.J."/>
        </authorList>
    </citation>
    <scope>NUCLEOTIDE SEQUENCE</scope>
    <source>
        <strain evidence="1">ChiSxjej1B13-7958</strain>
    </source>
</reference>
<accession>A0A9D1AKN9</accession>
<dbReference type="GO" id="GO:0005829">
    <property type="term" value="C:cytosol"/>
    <property type="evidence" value="ECO:0007669"/>
    <property type="project" value="TreeGrafter"/>
</dbReference>
<dbReference type="Pfam" id="PF13419">
    <property type="entry name" value="HAD_2"/>
    <property type="match status" value="1"/>
</dbReference>
<keyword evidence="1" id="KW-0378">Hydrolase</keyword>
<dbReference type="InterPro" id="IPR023214">
    <property type="entry name" value="HAD_sf"/>
</dbReference>
<dbReference type="SUPFAM" id="SSF56784">
    <property type="entry name" value="HAD-like"/>
    <property type="match status" value="1"/>
</dbReference>
<dbReference type="Gene3D" id="1.10.150.240">
    <property type="entry name" value="Putative phosphatase, domain 2"/>
    <property type="match status" value="1"/>
</dbReference>
<dbReference type="GO" id="GO:0016787">
    <property type="term" value="F:hydrolase activity"/>
    <property type="evidence" value="ECO:0007669"/>
    <property type="project" value="UniProtKB-KW"/>
</dbReference>
<name>A0A9D1AKN9_9FIRM</name>
<dbReference type="InterPro" id="IPR041492">
    <property type="entry name" value="HAD_2"/>
</dbReference>
<organism evidence="1 2">
    <name type="scientific">Candidatus Caccousia avicola</name>
    <dbReference type="NCBI Taxonomy" id="2840721"/>
    <lineage>
        <taxon>Bacteria</taxon>
        <taxon>Bacillati</taxon>
        <taxon>Bacillota</taxon>
        <taxon>Clostridia</taxon>
        <taxon>Eubacteriales</taxon>
        <taxon>Oscillospiraceae</taxon>
        <taxon>Oscillospiraceae incertae sedis</taxon>
        <taxon>Candidatus Caccousia</taxon>
    </lineage>
</organism>
<dbReference type="Gene3D" id="3.40.50.1000">
    <property type="entry name" value="HAD superfamily/HAD-like"/>
    <property type="match status" value="1"/>
</dbReference>
<reference evidence="1" key="1">
    <citation type="submission" date="2020-10" db="EMBL/GenBank/DDBJ databases">
        <authorList>
            <person name="Gilroy R."/>
        </authorList>
    </citation>
    <scope>NUCLEOTIDE SEQUENCE</scope>
    <source>
        <strain evidence="1">ChiSxjej1B13-7958</strain>
    </source>
</reference>
<dbReference type="GO" id="GO:0004713">
    <property type="term" value="F:protein tyrosine kinase activity"/>
    <property type="evidence" value="ECO:0007669"/>
    <property type="project" value="TreeGrafter"/>
</dbReference>
<proteinExistence type="predicted"/>
<gene>
    <name evidence="1" type="ORF">IAB89_01080</name>
</gene>
<protein>
    <submittedName>
        <fullName evidence="1">HAD hydrolase-like protein</fullName>
    </submittedName>
</protein>
<evidence type="ECO:0000313" key="2">
    <source>
        <dbReference type="Proteomes" id="UP000824242"/>
    </source>
</evidence>